<keyword evidence="5" id="KW-0472">Membrane</keyword>
<evidence type="ECO:0000256" key="5">
    <source>
        <dbReference type="SAM" id="Phobius"/>
    </source>
</evidence>
<evidence type="ECO:0000313" key="7">
    <source>
        <dbReference type="EMBL" id="XDQ32563.1"/>
    </source>
</evidence>
<evidence type="ECO:0000256" key="4">
    <source>
        <dbReference type="SAM" id="MobiDB-lite"/>
    </source>
</evidence>
<evidence type="ECO:0000256" key="3">
    <source>
        <dbReference type="ARBA" id="ARBA00023012"/>
    </source>
</evidence>
<feature type="region of interest" description="Disordered" evidence="4">
    <location>
        <begin position="392"/>
        <end position="433"/>
    </location>
</feature>
<feature type="transmembrane region" description="Helical" evidence="5">
    <location>
        <begin position="21"/>
        <end position="41"/>
    </location>
</feature>
<keyword evidence="2 7" id="KW-0418">Kinase</keyword>
<keyword evidence="5" id="KW-1133">Transmembrane helix</keyword>
<organism evidence="7">
    <name type="scientific">Streptomyces sp. R28</name>
    <dbReference type="NCBI Taxonomy" id="3238628"/>
    <lineage>
        <taxon>Bacteria</taxon>
        <taxon>Bacillati</taxon>
        <taxon>Actinomycetota</taxon>
        <taxon>Actinomycetes</taxon>
        <taxon>Kitasatosporales</taxon>
        <taxon>Streptomycetaceae</taxon>
        <taxon>Streptomyces</taxon>
    </lineage>
</organism>
<proteinExistence type="predicted"/>
<dbReference type="InterPro" id="IPR011712">
    <property type="entry name" value="Sig_transdc_His_kin_sub3_dim/P"/>
</dbReference>
<dbReference type="EMBL" id="CP163439">
    <property type="protein sequence ID" value="XDQ32563.1"/>
    <property type="molecule type" value="Genomic_DNA"/>
</dbReference>
<feature type="transmembrane region" description="Helical" evidence="5">
    <location>
        <begin position="135"/>
        <end position="155"/>
    </location>
</feature>
<name>A0AB39PNU0_9ACTN</name>
<feature type="transmembrane region" description="Helical" evidence="5">
    <location>
        <begin position="112"/>
        <end position="128"/>
    </location>
</feature>
<feature type="transmembrane region" description="Helical" evidence="5">
    <location>
        <begin position="89"/>
        <end position="106"/>
    </location>
</feature>
<dbReference type="Pfam" id="PF07730">
    <property type="entry name" value="HisKA_3"/>
    <property type="match status" value="1"/>
</dbReference>
<keyword evidence="1" id="KW-0808">Transferase</keyword>
<sequence length="433" mass="45191">MGDGAIDRGAAGLTSLRRYTWWTVPGMTAGVLAVFVGAWVLDGDVPLWARVPAAAALTVEVGASVVLLSRRLALLPVTDAPPDGPPAGLLIAAAGAAVVLAALPLALRDYGLWPVAPALVVALLATYLPPHRRRLLIAGAVALAPLPGGLASLVAEDGELAYAALFPAGLVAFTAWVTLGPLWAWDTARRLDEARRLEAELAVKEERLRFAADLHDIQGHHLQVIALKGELAARLVELDPARAAAELKEIRRLAADTLSDTRAVVQGYRRTTLEDEITNATRVLAAADIDARMAVDPGAAAARLTDSARHLLGLVMREATTNVLRHSRAGRAEVDYRIAGGFARLRVSNDGAEEHPAALEGTGLRALAERLEAAGGELTWTHDGDRFEVAAALPANPPGSTGPPGLTGSMGPTGPTEAQESPQSPNPADGAAR</sequence>
<dbReference type="InterPro" id="IPR036890">
    <property type="entry name" value="HATPase_C_sf"/>
</dbReference>
<dbReference type="GO" id="GO:0000155">
    <property type="term" value="F:phosphorelay sensor kinase activity"/>
    <property type="evidence" value="ECO:0007669"/>
    <property type="project" value="InterPro"/>
</dbReference>
<protein>
    <submittedName>
        <fullName evidence="7">Sensor histidine kinase</fullName>
    </submittedName>
</protein>
<dbReference type="Gene3D" id="1.20.5.1930">
    <property type="match status" value="1"/>
</dbReference>
<dbReference type="Gene3D" id="3.30.565.10">
    <property type="entry name" value="Histidine kinase-like ATPase, C-terminal domain"/>
    <property type="match status" value="1"/>
</dbReference>
<dbReference type="CDD" id="cd16917">
    <property type="entry name" value="HATPase_UhpB-NarQ-NarX-like"/>
    <property type="match status" value="1"/>
</dbReference>
<dbReference type="GO" id="GO:0046983">
    <property type="term" value="F:protein dimerization activity"/>
    <property type="evidence" value="ECO:0007669"/>
    <property type="project" value="InterPro"/>
</dbReference>
<dbReference type="AlphaFoldDB" id="A0AB39PNU0"/>
<dbReference type="PANTHER" id="PTHR24421">
    <property type="entry name" value="NITRATE/NITRITE SENSOR PROTEIN NARX-RELATED"/>
    <property type="match status" value="1"/>
</dbReference>
<dbReference type="RefSeq" id="WP_369167065.1">
    <property type="nucleotide sequence ID" value="NZ_CP163439.1"/>
</dbReference>
<reference evidence="7" key="1">
    <citation type="submission" date="2024-07" db="EMBL/GenBank/DDBJ databases">
        <authorList>
            <person name="Yu S.T."/>
        </authorList>
    </citation>
    <scope>NUCLEOTIDE SEQUENCE</scope>
    <source>
        <strain evidence="7">R28</strain>
    </source>
</reference>
<feature type="transmembrane region" description="Helical" evidence="5">
    <location>
        <begin position="47"/>
        <end position="68"/>
    </location>
</feature>
<gene>
    <name evidence="7" type="ORF">AB5J49_03930</name>
</gene>
<feature type="compositionally biased region" description="Low complexity" evidence="4">
    <location>
        <begin position="403"/>
        <end position="416"/>
    </location>
</feature>
<dbReference type="InterPro" id="IPR050482">
    <property type="entry name" value="Sensor_HK_TwoCompSys"/>
</dbReference>
<accession>A0AB39PNU0</accession>
<evidence type="ECO:0000259" key="6">
    <source>
        <dbReference type="Pfam" id="PF07730"/>
    </source>
</evidence>
<dbReference type="PANTHER" id="PTHR24421:SF63">
    <property type="entry name" value="SENSOR HISTIDINE KINASE DESK"/>
    <property type="match status" value="1"/>
</dbReference>
<dbReference type="GO" id="GO:0016020">
    <property type="term" value="C:membrane"/>
    <property type="evidence" value="ECO:0007669"/>
    <property type="project" value="InterPro"/>
</dbReference>
<evidence type="ECO:0000256" key="2">
    <source>
        <dbReference type="ARBA" id="ARBA00022777"/>
    </source>
</evidence>
<keyword evidence="3" id="KW-0902">Two-component regulatory system</keyword>
<keyword evidence="5" id="KW-0812">Transmembrane</keyword>
<feature type="domain" description="Signal transduction histidine kinase subgroup 3 dimerisation and phosphoacceptor" evidence="6">
    <location>
        <begin position="206"/>
        <end position="272"/>
    </location>
</feature>
<evidence type="ECO:0000256" key="1">
    <source>
        <dbReference type="ARBA" id="ARBA00022679"/>
    </source>
</evidence>
<feature type="transmembrane region" description="Helical" evidence="5">
    <location>
        <begin position="161"/>
        <end position="185"/>
    </location>
</feature>
<dbReference type="SUPFAM" id="SSF55874">
    <property type="entry name" value="ATPase domain of HSP90 chaperone/DNA topoisomerase II/histidine kinase"/>
    <property type="match status" value="1"/>
</dbReference>